<evidence type="ECO:0000256" key="2">
    <source>
        <dbReference type="ARBA" id="ARBA00007738"/>
    </source>
</evidence>
<organism evidence="12 13">
    <name type="scientific">Calicophoron daubneyi</name>
    <name type="common">Rumen fluke</name>
    <name type="synonym">Paramphistomum daubneyi</name>
    <dbReference type="NCBI Taxonomy" id="300641"/>
    <lineage>
        <taxon>Eukaryota</taxon>
        <taxon>Metazoa</taxon>
        <taxon>Spiralia</taxon>
        <taxon>Lophotrochozoa</taxon>
        <taxon>Platyhelminthes</taxon>
        <taxon>Trematoda</taxon>
        <taxon>Digenea</taxon>
        <taxon>Plagiorchiida</taxon>
        <taxon>Pronocephalata</taxon>
        <taxon>Paramphistomoidea</taxon>
        <taxon>Paramphistomidae</taxon>
        <taxon>Calicophoron</taxon>
    </lineage>
</organism>
<keyword evidence="4" id="KW-0678">Repressor</keyword>
<dbReference type="GO" id="GO:0040029">
    <property type="term" value="P:epigenetic regulation of gene expression"/>
    <property type="evidence" value="ECO:0007669"/>
    <property type="project" value="TreeGrafter"/>
</dbReference>
<feature type="domain" description="Histone deacetylase" evidence="11">
    <location>
        <begin position="752"/>
        <end position="843"/>
    </location>
</feature>
<dbReference type="Gene3D" id="3.40.800.20">
    <property type="entry name" value="Histone deacetylase domain"/>
    <property type="match status" value="2"/>
</dbReference>
<dbReference type="Pfam" id="PF00850">
    <property type="entry name" value="Hist_deacetyl"/>
    <property type="match status" value="2"/>
</dbReference>
<dbReference type="Proteomes" id="UP001497525">
    <property type="component" value="Unassembled WGS sequence"/>
</dbReference>
<feature type="region of interest" description="Disordered" evidence="10">
    <location>
        <begin position="647"/>
        <end position="671"/>
    </location>
</feature>
<proteinExistence type="inferred from homology"/>
<name>A0AAV2TH87_CALDB</name>
<dbReference type="InterPro" id="IPR037138">
    <property type="entry name" value="His_deacetylse_dom_sf"/>
</dbReference>
<dbReference type="AlphaFoldDB" id="A0AAV2TH87"/>
<feature type="region of interest" description="Disordered" evidence="10">
    <location>
        <begin position="82"/>
        <end position="169"/>
    </location>
</feature>
<feature type="compositionally biased region" description="Low complexity" evidence="10">
    <location>
        <begin position="405"/>
        <end position="417"/>
    </location>
</feature>
<keyword evidence="5" id="KW-0378">Hydrolase</keyword>
<evidence type="ECO:0000313" key="12">
    <source>
        <dbReference type="EMBL" id="CAL5136419.1"/>
    </source>
</evidence>
<comment type="caution">
    <text evidence="12">The sequence shown here is derived from an EMBL/GenBank/DDBJ whole genome shotgun (WGS) entry which is preliminary data.</text>
</comment>
<dbReference type="InterPro" id="IPR023801">
    <property type="entry name" value="His_deacetylse_dom"/>
</dbReference>
<feature type="domain" description="Histone deacetylase" evidence="11">
    <location>
        <begin position="358"/>
        <end position="604"/>
    </location>
</feature>
<dbReference type="PANTHER" id="PTHR10625:SF5">
    <property type="entry name" value="HISTONE DEACETYLASE"/>
    <property type="match status" value="1"/>
</dbReference>
<feature type="compositionally biased region" description="Basic and acidic residues" evidence="10">
    <location>
        <begin position="108"/>
        <end position="122"/>
    </location>
</feature>
<dbReference type="PANTHER" id="PTHR10625">
    <property type="entry name" value="HISTONE DEACETYLASE HDAC1-RELATED"/>
    <property type="match status" value="1"/>
</dbReference>
<feature type="region of interest" description="Disordered" evidence="10">
    <location>
        <begin position="399"/>
        <end position="420"/>
    </location>
</feature>
<accession>A0AAV2TH87</accession>
<feature type="compositionally biased region" description="Low complexity" evidence="10">
    <location>
        <begin position="660"/>
        <end position="671"/>
    </location>
</feature>
<comment type="similarity">
    <text evidence="2">Belongs to the histone deacetylase family. HD type 2 subfamily.</text>
</comment>
<evidence type="ECO:0000256" key="1">
    <source>
        <dbReference type="ARBA" id="ARBA00004123"/>
    </source>
</evidence>
<keyword evidence="9" id="KW-0539">Nucleus</keyword>
<dbReference type="GO" id="GO:0000118">
    <property type="term" value="C:histone deacetylase complex"/>
    <property type="evidence" value="ECO:0007669"/>
    <property type="project" value="TreeGrafter"/>
</dbReference>
<keyword evidence="6" id="KW-0156">Chromatin regulator</keyword>
<evidence type="ECO:0000313" key="13">
    <source>
        <dbReference type="Proteomes" id="UP001497525"/>
    </source>
</evidence>
<dbReference type="InterPro" id="IPR000286">
    <property type="entry name" value="HDACs"/>
</dbReference>
<dbReference type="PRINTS" id="PR01270">
    <property type="entry name" value="HDASUPER"/>
</dbReference>
<dbReference type="EC" id="3.5.1.98" evidence="3"/>
<evidence type="ECO:0000256" key="10">
    <source>
        <dbReference type="SAM" id="MobiDB-lite"/>
    </source>
</evidence>
<feature type="region of interest" description="Disordered" evidence="10">
    <location>
        <begin position="712"/>
        <end position="745"/>
    </location>
</feature>
<evidence type="ECO:0000256" key="5">
    <source>
        <dbReference type="ARBA" id="ARBA00022801"/>
    </source>
</evidence>
<dbReference type="InterPro" id="IPR023696">
    <property type="entry name" value="Ureohydrolase_dom_sf"/>
</dbReference>
<evidence type="ECO:0000256" key="7">
    <source>
        <dbReference type="ARBA" id="ARBA00023015"/>
    </source>
</evidence>
<feature type="region of interest" description="Disordered" evidence="10">
    <location>
        <begin position="608"/>
        <end position="627"/>
    </location>
</feature>
<evidence type="ECO:0000259" key="11">
    <source>
        <dbReference type="Pfam" id="PF00850"/>
    </source>
</evidence>
<evidence type="ECO:0000256" key="6">
    <source>
        <dbReference type="ARBA" id="ARBA00022853"/>
    </source>
</evidence>
<reference evidence="12" key="1">
    <citation type="submission" date="2024-06" db="EMBL/GenBank/DDBJ databases">
        <authorList>
            <person name="Liu X."/>
            <person name="Lenzi L."/>
            <person name="Haldenby T S."/>
            <person name="Uol C."/>
        </authorList>
    </citation>
    <scope>NUCLEOTIDE SEQUENCE</scope>
</reference>
<gene>
    <name evidence="12" type="ORF">CDAUBV1_LOCUS10514</name>
</gene>
<evidence type="ECO:0000256" key="3">
    <source>
        <dbReference type="ARBA" id="ARBA00012111"/>
    </source>
</evidence>
<evidence type="ECO:0000256" key="8">
    <source>
        <dbReference type="ARBA" id="ARBA00023163"/>
    </source>
</evidence>
<dbReference type="EMBL" id="CAXLJL010000312">
    <property type="protein sequence ID" value="CAL5136419.1"/>
    <property type="molecule type" value="Genomic_DNA"/>
</dbReference>
<comment type="subcellular location">
    <subcellularLocation>
        <location evidence="1">Nucleus</location>
    </subcellularLocation>
</comment>
<keyword evidence="7" id="KW-0805">Transcription regulation</keyword>
<sequence length="980" mass="106835">MKSAKHLRNRIWRRPTTHGPLRLVSQFILNNAQLLSAHHAHAGSNPTTDRVGLNTANAKEPGRWSKFDPCVSTTTAAHTFSLLSPSGSRSTALEPLVEPESGGSSTEKSFDQKDDSSRENSRKSSGPVSSVELPRVSSEEVRSLRESSAAGGGGGPFSSLKMTRKSNEVSMDWEAEPSAMSDVHLPESSAIPPGSRSMSTLTEIRSAESTHNPLNLMTLSFQSVSKLWDSYGRISSLWLSLPVEDWTVPSKNQSSQGACKAEFLPTAIAFDPEMLEHECLCSSAHNLVTHPECPERLRTMLERLLDACLELPRSVPFTPSDLLNMLQAAVSVESPGLQRELSRLTDLDSTFLYSLITRIPLVGFCRLIRARMATEEELCVFHSEDHVITFGQIPSTKQKPSLFGSNPSSPSPALAASKGDCLKNDRRRAGKDEKMVSELSSRLCKLNCGGMGVDSDTVWNPKTTARAARLAVGQVLCLAHKVAHREIRNGFALVRPPGHHAEPNQAMGFCYFNAVAITALHLLEERSVSRVLILDWDIHHGNGTKLATIHPGLVYISIHRFDGGTFFPGTGPVEDCLISPKSSLAEENVNMAARNKNTSSQLINIAWEAPASPDSGRESQNERRSEILDAEDRREIWRSYCCRHKQPSRSGQKVADSRSVETSSSSAFSVMSTRDSDRQHCHCISNPGMGSTGSSHICSICQSFSDRSSLASCGSLQSGPPSDYPKHTRLPDLPDTDFEPPDNGLNRRPLLGLSDAEYMAATRCVIIPIANEFRPDIILISAGFDASSGHGEALGGYSVSPGAFAWITRQCMSLVGSRVVLALEGGYCPSTVSDCTIACLNALLLPSPHVKWNPYLRDIHPTDLKGPVDPEGCVDSWLSASDWISQTELTRPPRPETVKNLVKTIRHHANNGWHCFADISEENIALSFAEAVELEQHLACQFLQSDTGMPKATDTASGSKAPVCTSPLIDYLAQLRMDQT</sequence>
<evidence type="ECO:0000256" key="4">
    <source>
        <dbReference type="ARBA" id="ARBA00022491"/>
    </source>
</evidence>
<feature type="compositionally biased region" description="Basic and acidic residues" evidence="10">
    <location>
        <begin position="615"/>
        <end position="627"/>
    </location>
</feature>
<feature type="compositionally biased region" description="Polar residues" evidence="10">
    <location>
        <begin position="82"/>
        <end position="91"/>
    </location>
</feature>
<evidence type="ECO:0000256" key="9">
    <source>
        <dbReference type="ARBA" id="ARBA00023242"/>
    </source>
</evidence>
<feature type="region of interest" description="Disordered" evidence="10">
    <location>
        <begin position="40"/>
        <end position="69"/>
    </location>
</feature>
<dbReference type="GO" id="GO:0141221">
    <property type="term" value="F:histone deacetylase activity, hydrolytic mechanism"/>
    <property type="evidence" value="ECO:0007669"/>
    <property type="project" value="UniProtKB-EC"/>
</dbReference>
<protein>
    <recommendedName>
        <fullName evidence="3">histone deacetylase</fullName>
        <ecNumber evidence="3">3.5.1.98</ecNumber>
    </recommendedName>
</protein>
<keyword evidence="8" id="KW-0804">Transcription</keyword>
<dbReference type="SUPFAM" id="SSF52768">
    <property type="entry name" value="Arginase/deacetylase"/>
    <property type="match status" value="2"/>
</dbReference>